<feature type="compositionally biased region" description="Polar residues" evidence="1">
    <location>
        <begin position="482"/>
        <end position="493"/>
    </location>
</feature>
<organism evidence="2 3">
    <name type="scientific">Emericellopsis cladophorae</name>
    <dbReference type="NCBI Taxonomy" id="2686198"/>
    <lineage>
        <taxon>Eukaryota</taxon>
        <taxon>Fungi</taxon>
        <taxon>Dikarya</taxon>
        <taxon>Ascomycota</taxon>
        <taxon>Pezizomycotina</taxon>
        <taxon>Sordariomycetes</taxon>
        <taxon>Hypocreomycetidae</taxon>
        <taxon>Hypocreales</taxon>
        <taxon>Bionectriaceae</taxon>
        <taxon>Emericellopsis</taxon>
    </lineage>
</organism>
<evidence type="ECO:0000313" key="2">
    <source>
        <dbReference type="EMBL" id="KAI6784346.1"/>
    </source>
</evidence>
<feature type="compositionally biased region" description="Polar residues" evidence="1">
    <location>
        <begin position="569"/>
        <end position="579"/>
    </location>
</feature>
<reference evidence="2" key="1">
    <citation type="journal article" date="2021" name="J Fungi (Basel)">
        <title>Genomic and Metabolomic Analyses of the Marine Fungus Emericellopsis cladophorae: Insights into Saltwater Adaptability Mechanisms and Its Biosynthetic Potential.</title>
        <authorList>
            <person name="Goncalves M.F.M."/>
            <person name="Hilario S."/>
            <person name="Van de Peer Y."/>
            <person name="Esteves A.C."/>
            <person name="Alves A."/>
        </authorList>
    </citation>
    <scope>NUCLEOTIDE SEQUENCE</scope>
    <source>
        <strain evidence="2">MUM 19.33</strain>
    </source>
</reference>
<feature type="compositionally biased region" description="Basic and acidic residues" evidence="1">
    <location>
        <begin position="641"/>
        <end position="652"/>
    </location>
</feature>
<dbReference type="PANTHER" id="PTHR42106:SF1">
    <property type="match status" value="1"/>
</dbReference>
<accession>A0A9P9Y6E4</accession>
<feature type="compositionally biased region" description="Polar residues" evidence="1">
    <location>
        <begin position="21"/>
        <end position="34"/>
    </location>
</feature>
<dbReference type="AlphaFoldDB" id="A0A9P9Y6E4"/>
<gene>
    <name evidence="2" type="ORF">J7T54_006391</name>
</gene>
<feature type="compositionally biased region" description="Polar residues" evidence="1">
    <location>
        <begin position="239"/>
        <end position="253"/>
    </location>
</feature>
<feature type="compositionally biased region" description="Polar residues" evidence="1">
    <location>
        <begin position="83"/>
        <end position="93"/>
    </location>
</feature>
<feature type="compositionally biased region" description="Polar residues" evidence="1">
    <location>
        <begin position="524"/>
        <end position="538"/>
    </location>
</feature>
<protein>
    <submittedName>
        <fullName evidence="2">Uncharacterized protein</fullName>
    </submittedName>
</protein>
<feature type="compositionally biased region" description="Basic and acidic residues" evidence="1">
    <location>
        <begin position="374"/>
        <end position="398"/>
    </location>
</feature>
<dbReference type="OrthoDB" id="340550at2759"/>
<dbReference type="RefSeq" id="XP_051365202.1">
    <property type="nucleotide sequence ID" value="XM_051502817.1"/>
</dbReference>
<evidence type="ECO:0000256" key="1">
    <source>
        <dbReference type="SAM" id="MobiDB-lite"/>
    </source>
</evidence>
<feature type="compositionally biased region" description="Polar residues" evidence="1">
    <location>
        <begin position="599"/>
        <end position="626"/>
    </location>
</feature>
<dbReference type="Proteomes" id="UP001055219">
    <property type="component" value="Unassembled WGS sequence"/>
</dbReference>
<feature type="region of interest" description="Disordered" evidence="1">
    <location>
        <begin position="370"/>
        <end position="440"/>
    </location>
</feature>
<name>A0A9P9Y6E4_9HYPO</name>
<feature type="region of interest" description="Disordered" evidence="1">
    <location>
        <begin position="1"/>
        <end position="307"/>
    </location>
</feature>
<feature type="compositionally biased region" description="Basic residues" evidence="1">
    <location>
        <begin position="269"/>
        <end position="280"/>
    </location>
</feature>
<feature type="compositionally biased region" description="Basic and acidic residues" evidence="1">
    <location>
        <begin position="42"/>
        <end position="51"/>
    </location>
</feature>
<proteinExistence type="predicted"/>
<feature type="compositionally biased region" description="Gly residues" evidence="1">
    <location>
        <begin position="281"/>
        <end position="293"/>
    </location>
</feature>
<reference evidence="2" key="2">
    <citation type="submission" date="2022-07" db="EMBL/GenBank/DDBJ databases">
        <authorList>
            <person name="Goncalves M.F.M."/>
            <person name="Hilario S."/>
            <person name="Van De Peer Y."/>
            <person name="Esteves A.C."/>
            <person name="Alves A."/>
        </authorList>
    </citation>
    <scope>NUCLEOTIDE SEQUENCE</scope>
    <source>
        <strain evidence="2">MUM 19.33</strain>
    </source>
</reference>
<keyword evidence="3" id="KW-1185">Reference proteome</keyword>
<dbReference type="EMBL" id="JAGIXG020000004">
    <property type="protein sequence ID" value="KAI6784346.1"/>
    <property type="molecule type" value="Genomic_DNA"/>
</dbReference>
<feature type="compositionally biased region" description="Acidic residues" evidence="1">
    <location>
        <begin position="223"/>
        <end position="235"/>
    </location>
</feature>
<comment type="caution">
    <text evidence="2">The sequence shown here is derived from an EMBL/GenBank/DDBJ whole genome shotgun (WGS) entry which is preliminary data.</text>
</comment>
<sequence>MDTAMYEESASPSPLTKPKTRSLSDSNSTPSKLSPSPFIIEASHRASRDDSSIPPASNAQPVTPRRPQATANSAFALHMPLSRQATPPVASTSQRQQEQREQAPPAVTGLGSVKPVPLSPKLDQAHTFASPTNILPRRSRGLDFSRAATSLHHSTLAEQSSPDSSPTMGGKSMAIPGRRDNFSRGPEQTSTSLWSMMGNQEKTNLSHSLGSTRAMCSDLSSSSDDDDIMDEDTDEAYVSTPQVSKTAAPTGSFGSPAMGSLMSFQQRQQRGRKPIKKKGRGTAGLGFNHQGGGSPPPHASAARRESISWQAKQLHISGMDADEHGKSIDADGSGDGQRSVVRRPVTRRGNLLPKTKTFARIRAALFEENAPAETETRREAEVVKQVRESDVPDLEPRRTPIQQQPLPEVPPPGGHAPVSALSSPAQETLDDIPEGDLMGDLAAGLSSSFKQHAMRNSKGKHFWEAFSETSSVAGQRTPPPTNSGLPRGSSSGISEDVSMDSPSGGGPLQWLATQRRSDSERSDSAQTTYPGQPPTATEITRRINSKRRRDDDFDPVSLKRRAVSPGLSVHNSPLPQSPMQRDVAPWGSRPGSNGGEKAGSQSAPSDSGSTPGVQQQNATGSNSAGSRVNGKGRIGFQGMTDTHDGLMRMSIE</sequence>
<dbReference type="GeneID" id="75832869"/>
<dbReference type="PANTHER" id="PTHR42106">
    <property type="entry name" value="CHROMOSOME 10, WHOLE GENOME SHOTGUN SEQUENCE"/>
    <property type="match status" value="1"/>
</dbReference>
<feature type="compositionally biased region" description="Polar residues" evidence="1">
    <location>
        <begin position="186"/>
        <end position="211"/>
    </location>
</feature>
<feature type="region of interest" description="Disordered" evidence="1">
    <location>
        <begin position="469"/>
        <end position="652"/>
    </location>
</feature>
<feature type="region of interest" description="Disordered" evidence="1">
    <location>
        <begin position="322"/>
        <end position="353"/>
    </location>
</feature>
<feature type="compositionally biased region" description="Polar residues" evidence="1">
    <location>
        <begin position="147"/>
        <end position="167"/>
    </location>
</feature>
<evidence type="ECO:0000313" key="3">
    <source>
        <dbReference type="Proteomes" id="UP001055219"/>
    </source>
</evidence>